<gene>
    <name evidence="1" type="ORF">HNQ38_000289</name>
</gene>
<sequence>MNIDNQRLDQLNSGRAASSNLAEALAVNFAVLMAAAMPDVPASGVVTLREMADQGVSKRMRVAGKLLFDTFGPDGLAPAMAHPSDTVRGWACFALALCPAASIGERLEAIRPLADDAHFGVREWVWMAVRPHLAEDLDAAIAHLSGWTGDTSERVRRFASESIRPRGVWCSHIETLKQNPALALPVLEPLRADPAAYVQDSVGNWLNDASKSQPQWVQDVCARWLAENPCKATERICKRASRSIKK</sequence>
<proteinExistence type="predicted"/>
<evidence type="ECO:0000313" key="1">
    <source>
        <dbReference type="EMBL" id="MBB5142226.1"/>
    </source>
</evidence>
<name>A0A7W8BYE3_9BACT</name>
<dbReference type="Pfam" id="PF08713">
    <property type="entry name" value="DNA_alkylation"/>
    <property type="match status" value="1"/>
</dbReference>
<evidence type="ECO:0000313" key="2">
    <source>
        <dbReference type="Proteomes" id="UP000539075"/>
    </source>
</evidence>
<dbReference type="SUPFAM" id="SSF48371">
    <property type="entry name" value="ARM repeat"/>
    <property type="match status" value="1"/>
</dbReference>
<dbReference type="InterPro" id="IPR014825">
    <property type="entry name" value="DNA_alkylation"/>
</dbReference>
<dbReference type="RefSeq" id="WP_183717524.1">
    <property type="nucleotide sequence ID" value="NZ_JACHGO010000001.1"/>
</dbReference>
<dbReference type="AlphaFoldDB" id="A0A7W8BYE3"/>
<accession>A0A7W8BYE3</accession>
<organism evidence="1 2">
    <name type="scientific">Desulfovibrio intestinalis</name>
    <dbReference type="NCBI Taxonomy" id="58621"/>
    <lineage>
        <taxon>Bacteria</taxon>
        <taxon>Pseudomonadati</taxon>
        <taxon>Thermodesulfobacteriota</taxon>
        <taxon>Desulfovibrionia</taxon>
        <taxon>Desulfovibrionales</taxon>
        <taxon>Desulfovibrionaceae</taxon>
        <taxon>Desulfovibrio</taxon>
    </lineage>
</organism>
<dbReference type="Proteomes" id="UP000539075">
    <property type="component" value="Unassembled WGS sequence"/>
</dbReference>
<protein>
    <submittedName>
        <fullName evidence="1">3-methyladenine DNA glycosylase AlkC</fullName>
    </submittedName>
</protein>
<reference evidence="1 2" key="1">
    <citation type="submission" date="2020-08" db="EMBL/GenBank/DDBJ databases">
        <title>Genomic Encyclopedia of Type Strains, Phase IV (KMG-IV): sequencing the most valuable type-strain genomes for metagenomic binning, comparative biology and taxonomic classification.</title>
        <authorList>
            <person name="Goeker M."/>
        </authorList>
    </citation>
    <scope>NUCLEOTIDE SEQUENCE [LARGE SCALE GENOMIC DNA]</scope>
    <source>
        <strain evidence="1 2">DSM 11275</strain>
    </source>
</reference>
<comment type="caution">
    <text evidence="1">The sequence shown here is derived from an EMBL/GenBank/DDBJ whole genome shotgun (WGS) entry which is preliminary data.</text>
</comment>
<keyword evidence="2" id="KW-1185">Reference proteome</keyword>
<dbReference type="Gene3D" id="1.25.40.290">
    <property type="entry name" value="ARM repeat domains"/>
    <property type="match status" value="1"/>
</dbReference>
<dbReference type="EMBL" id="JACHGO010000001">
    <property type="protein sequence ID" value="MBB5142226.1"/>
    <property type="molecule type" value="Genomic_DNA"/>
</dbReference>
<dbReference type="InterPro" id="IPR016024">
    <property type="entry name" value="ARM-type_fold"/>
</dbReference>